<dbReference type="InterPro" id="IPR050416">
    <property type="entry name" value="FAD-linked_Oxidoreductase"/>
</dbReference>
<evidence type="ECO:0000256" key="6">
    <source>
        <dbReference type="SAM" id="SignalP"/>
    </source>
</evidence>
<dbReference type="GO" id="GO:0071949">
    <property type="term" value="F:FAD binding"/>
    <property type="evidence" value="ECO:0007669"/>
    <property type="project" value="InterPro"/>
</dbReference>
<gene>
    <name evidence="8" type="ORF">FB559_7633</name>
</gene>
<dbReference type="PROSITE" id="PS51257">
    <property type="entry name" value="PROKAR_LIPOPROTEIN"/>
    <property type="match status" value="1"/>
</dbReference>
<dbReference type="GO" id="GO:0016491">
    <property type="term" value="F:oxidoreductase activity"/>
    <property type="evidence" value="ECO:0007669"/>
    <property type="project" value="UniProtKB-KW"/>
</dbReference>
<dbReference type="Pfam" id="PF08031">
    <property type="entry name" value="BBE"/>
    <property type="match status" value="1"/>
</dbReference>
<dbReference type="Gene3D" id="3.40.462.20">
    <property type="match status" value="1"/>
</dbReference>
<evidence type="ECO:0000256" key="5">
    <source>
        <dbReference type="ARBA" id="ARBA00023002"/>
    </source>
</evidence>
<dbReference type="InterPro" id="IPR006311">
    <property type="entry name" value="TAT_signal"/>
</dbReference>
<sequence length="522" mass="54281">MTLDRRRFLRAAGLSVAGLAAGACAAPGVGDTASSPSAVSGTPTAAAWSALRGSLAGRLVRPDDGEYAVARTNFNPRFDRIRPAGIAYCESARDVAECLAFVRRHDLAVTPRCGGHSYTGASLVSGLVIDVSPLSSVRADAASNTATIGAGARLVDVYDRLGGAGVTIPAGSCPTVGISGLTLGGGVGVVTRARGILSDSLRSAEVVTADGRTLTCDAENNSDLFWACRGGGGGTFGVATSLTFATYPTSDIVVFFLDWPWPAARSVVDSWQRWAPSAPDELWSNLHVLNGQGKSTPTVQVGGTYLGAREDAERLIETLKGRIGAEPSSQVIETTSYDHAMMIMAGCTTLSADQCHLPGTLPGRTSGGRESREPEYAASHIFTTPLTGTAIDAILAAVQRRGGLAGGGNGGIAFDALGGAVNRVAPDATAFVHRNGLFNGQFTTTWAMDAPAGAIGAQQTWLRALHDAMTPYASGQAYQNYADAGLSTWKQAYFGANYARLLKVKNRYDPDRVFRAPQTVGS</sequence>
<dbReference type="PANTHER" id="PTHR42973:SF39">
    <property type="entry name" value="FAD-BINDING PCMH-TYPE DOMAIN-CONTAINING PROTEIN"/>
    <property type="match status" value="1"/>
</dbReference>
<feature type="signal peptide" evidence="6">
    <location>
        <begin position="1"/>
        <end position="25"/>
    </location>
</feature>
<dbReference type="OrthoDB" id="5169292at2"/>
<keyword evidence="4" id="KW-0274">FAD</keyword>
<dbReference type="Gene3D" id="3.30.43.10">
    <property type="entry name" value="Uridine Diphospho-n-acetylenolpyruvylglucosamine Reductase, domain 2"/>
    <property type="match status" value="1"/>
</dbReference>
<keyword evidence="3" id="KW-0285">Flavoprotein</keyword>
<dbReference type="Pfam" id="PF01565">
    <property type="entry name" value="FAD_binding_4"/>
    <property type="match status" value="1"/>
</dbReference>
<proteinExistence type="inferred from homology"/>
<evidence type="ECO:0000313" key="9">
    <source>
        <dbReference type="Proteomes" id="UP000316096"/>
    </source>
</evidence>
<keyword evidence="5" id="KW-0560">Oxidoreductase</keyword>
<comment type="caution">
    <text evidence="8">The sequence shown here is derived from an EMBL/GenBank/DDBJ whole genome shotgun (WGS) entry which is preliminary data.</text>
</comment>
<dbReference type="AlphaFoldDB" id="A0A543BZT2"/>
<accession>A0A543BZT2</accession>
<reference evidence="8 9" key="1">
    <citation type="submission" date="2019-06" db="EMBL/GenBank/DDBJ databases">
        <title>Sequencing the genomes of 1000 actinobacteria strains.</title>
        <authorList>
            <person name="Klenk H.-P."/>
        </authorList>
    </citation>
    <scope>NUCLEOTIDE SEQUENCE [LARGE SCALE GENOMIC DNA]</scope>
    <source>
        <strain evidence="8 9">DSM 102200</strain>
    </source>
</reference>
<evidence type="ECO:0000256" key="3">
    <source>
        <dbReference type="ARBA" id="ARBA00022630"/>
    </source>
</evidence>
<dbReference type="InterPro" id="IPR006094">
    <property type="entry name" value="Oxid_FAD_bind_N"/>
</dbReference>
<dbReference type="InterPro" id="IPR012951">
    <property type="entry name" value="BBE"/>
</dbReference>
<keyword evidence="9" id="KW-1185">Reference proteome</keyword>
<comment type="similarity">
    <text evidence="2">Belongs to the oxygen-dependent FAD-linked oxidoreductase family.</text>
</comment>
<feature type="chain" id="PRO_5021881443" evidence="6">
    <location>
        <begin position="26"/>
        <end position="522"/>
    </location>
</feature>
<dbReference type="EMBL" id="VFOZ01000002">
    <property type="protein sequence ID" value="TQL90330.1"/>
    <property type="molecule type" value="Genomic_DNA"/>
</dbReference>
<name>A0A543BZT2_9ACTN</name>
<keyword evidence="6" id="KW-0732">Signal</keyword>
<evidence type="ECO:0000313" key="8">
    <source>
        <dbReference type="EMBL" id="TQL90330.1"/>
    </source>
</evidence>
<dbReference type="Gene3D" id="3.30.465.10">
    <property type="match status" value="1"/>
</dbReference>
<evidence type="ECO:0000256" key="1">
    <source>
        <dbReference type="ARBA" id="ARBA00001974"/>
    </source>
</evidence>
<dbReference type="SUPFAM" id="SSF56176">
    <property type="entry name" value="FAD-binding/transporter-associated domain-like"/>
    <property type="match status" value="1"/>
</dbReference>
<protein>
    <submittedName>
        <fullName evidence="8">FAD/FMN-containing dehydrogenase</fullName>
    </submittedName>
</protein>
<dbReference type="InterPro" id="IPR016169">
    <property type="entry name" value="FAD-bd_PCMH_sub2"/>
</dbReference>
<dbReference type="InterPro" id="IPR016167">
    <property type="entry name" value="FAD-bd_PCMH_sub1"/>
</dbReference>
<dbReference type="PANTHER" id="PTHR42973">
    <property type="entry name" value="BINDING OXIDOREDUCTASE, PUTATIVE (AFU_ORTHOLOGUE AFUA_1G17690)-RELATED"/>
    <property type="match status" value="1"/>
</dbReference>
<evidence type="ECO:0000256" key="4">
    <source>
        <dbReference type="ARBA" id="ARBA00022827"/>
    </source>
</evidence>
<evidence type="ECO:0000259" key="7">
    <source>
        <dbReference type="PROSITE" id="PS51387"/>
    </source>
</evidence>
<comment type="cofactor">
    <cofactor evidence="1">
        <name>FAD</name>
        <dbReference type="ChEBI" id="CHEBI:57692"/>
    </cofactor>
</comment>
<evidence type="ECO:0000256" key="2">
    <source>
        <dbReference type="ARBA" id="ARBA00005466"/>
    </source>
</evidence>
<dbReference type="InterPro" id="IPR016166">
    <property type="entry name" value="FAD-bd_PCMH"/>
</dbReference>
<dbReference type="Proteomes" id="UP000316096">
    <property type="component" value="Unassembled WGS sequence"/>
</dbReference>
<dbReference type="PROSITE" id="PS51387">
    <property type="entry name" value="FAD_PCMH"/>
    <property type="match status" value="1"/>
</dbReference>
<feature type="domain" description="FAD-binding PCMH-type" evidence="7">
    <location>
        <begin position="79"/>
        <end position="249"/>
    </location>
</feature>
<organism evidence="8 9">
    <name type="scientific">Actinoallomurus bryophytorum</name>
    <dbReference type="NCBI Taxonomy" id="1490222"/>
    <lineage>
        <taxon>Bacteria</taxon>
        <taxon>Bacillati</taxon>
        <taxon>Actinomycetota</taxon>
        <taxon>Actinomycetes</taxon>
        <taxon>Streptosporangiales</taxon>
        <taxon>Thermomonosporaceae</taxon>
        <taxon>Actinoallomurus</taxon>
    </lineage>
</organism>
<dbReference type="PROSITE" id="PS51318">
    <property type="entry name" value="TAT"/>
    <property type="match status" value="1"/>
</dbReference>
<dbReference type="InterPro" id="IPR036318">
    <property type="entry name" value="FAD-bd_PCMH-like_sf"/>
</dbReference>